<dbReference type="OrthoDB" id="10260248at2759"/>
<organism evidence="4">
    <name type="scientific">Laccaria bicolor (strain S238N-H82 / ATCC MYA-4686)</name>
    <name type="common">Bicoloured deceiver</name>
    <name type="synonym">Laccaria laccata var. bicolor</name>
    <dbReference type="NCBI Taxonomy" id="486041"/>
    <lineage>
        <taxon>Eukaryota</taxon>
        <taxon>Fungi</taxon>
        <taxon>Dikarya</taxon>
        <taxon>Basidiomycota</taxon>
        <taxon>Agaricomycotina</taxon>
        <taxon>Agaricomycetes</taxon>
        <taxon>Agaricomycetidae</taxon>
        <taxon>Agaricales</taxon>
        <taxon>Agaricineae</taxon>
        <taxon>Hydnangiaceae</taxon>
        <taxon>Laccaria</taxon>
    </lineage>
</organism>
<dbReference type="Pfam" id="PF12849">
    <property type="entry name" value="PBP_like_2"/>
    <property type="match status" value="1"/>
</dbReference>
<dbReference type="InParanoid" id="B0DV73"/>
<name>B0DV73_LACBS</name>
<evidence type="ECO:0000259" key="2">
    <source>
        <dbReference type="Pfam" id="PF12849"/>
    </source>
</evidence>
<dbReference type="HOGENOM" id="CLU_058099_0_0_1"/>
<dbReference type="InterPro" id="IPR024370">
    <property type="entry name" value="PBP_domain"/>
</dbReference>
<feature type="chain" id="PRO_5002747353" evidence="1">
    <location>
        <begin position="21"/>
        <end position="304"/>
    </location>
</feature>
<protein>
    <submittedName>
        <fullName evidence="3">Predicted protein</fullName>
    </submittedName>
</protein>
<dbReference type="RefSeq" id="XP_001887880.1">
    <property type="nucleotide sequence ID" value="XM_001887845.1"/>
</dbReference>
<keyword evidence="4" id="KW-1185">Reference proteome</keyword>
<dbReference type="PANTHER" id="PTHR37945:SF1">
    <property type="entry name" value="EXTRACELLULAR TUNGSTATE BINDING PROTEIN"/>
    <property type="match status" value="1"/>
</dbReference>
<evidence type="ECO:0000313" key="3">
    <source>
        <dbReference type="EMBL" id="EDR01528.1"/>
    </source>
</evidence>
<proteinExistence type="predicted"/>
<dbReference type="STRING" id="486041.B0DV73"/>
<keyword evidence="1" id="KW-0732">Signal</keyword>
<dbReference type="Proteomes" id="UP000001194">
    <property type="component" value="Unassembled WGS sequence"/>
</dbReference>
<sequence length="304" mass="32743">MLPALSLLLFVAANACLVSAQATYNGGYTDAKQVRLRIGNGGAGQSGLIGAWANAFIQYMVQKNGTQPFLVDWVLGDTTQSLNFLAGGSIDVAVTYNDAAETQALSSGVAVNRVYGFRDHFLLVGPQSNPAQLNQTDDILVMFNKIVSTGNADVATPPDLSVRPPTRFLSRFDKSATNIKESQLFITIGQVPWAFAYSTWYHQYPRFPLQAIQGASLLSEYTLTDRGTWLSSPDSVTSALTIFKAGLDDASDLLLNPAHVLLGKNTTDPTIARAFLSWVVDSAGGQQVIANFQKNGQVLYSKVP</sequence>
<feature type="signal peptide" evidence="1">
    <location>
        <begin position="1"/>
        <end position="20"/>
    </location>
</feature>
<dbReference type="KEGG" id="lbc:LACBIDRAFT_295575"/>
<feature type="domain" description="PBP" evidence="2">
    <location>
        <begin position="36"/>
        <end position="281"/>
    </location>
</feature>
<dbReference type="EMBL" id="DS547138">
    <property type="protein sequence ID" value="EDR01528.1"/>
    <property type="molecule type" value="Genomic_DNA"/>
</dbReference>
<dbReference type="PANTHER" id="PTHR37945">
    <property type="entry name" value="EXTRACELLULAR TUNGSTATE BINDING PROTEIN"/>
    <property type="match status" value="1"/>
</dbReference>
<evidence type="ECO:0000256" key="1">
    <source>
        <dbReference type="SAM" id="SignalP"/>
    </source>
</evidence>
<dbReference type="AlphaFoldDB" id="B0DV73"/>
<dbReference type="Gene3D" id="3.40.190.10">
    <property type="entry name" value="Periplasmic binding protein-like II"/>
    <property type="match status" value="2"/>
</dbReference>
<gene>
    <name evidence="3" type="ORF">LACBIDRAFT_295575</name>
</gene>
<reference evidence="3 4" key="1">
    <citation type="journal article" date="2008" name="Nature">
        <title>The genome of Laccaria bicolor provides insights into mycorrhizal symbiosis.</title>
        <authorList>
            <person name="Martin F."/>
            <person name="Aerts A."/>
            <person name="Ahren D."/>
            <person name="Brun A."/>
            <person name="Danchin E.G.J."/>
            <person name="Duchaussoy F."/>
            <person name="Gibon J."/>
            <person name="Kohler A."/>
            <person name="Lindquist E."/>
            <person name="Pereda V."/>
            <person name="Salamov A."/>
            <person name="Shapiro H.J."/>
            <person name="Wuyts J."/>
            <person name="Blaudez D."/>
            <person name="Buee M."/>
            <person name="Brokstein P."/>
            <person name="Canbaeck B."/>
            <person name="Cohen D."/>
            <person name="Courty P.E."/>
            <person name="Coutinho P.M."/>
            <person name="Delaruelle C."/>
            <person name="Detter J.C."/>
            <person name="Deveau A."/>
            <person name="DiFazio S."/>
            <person name="Duplessis S."/>
            <person name="Fraissinet-Tachet L."/>
            <person name="Lucic E."/>
            <person name="Frey-Klett P."/>
            <person name="Fourrey C."/>
            <person name="Feussner I."/>
            <person name="Gay G."/>
            <person name="Grimwood J."/>
            <person name="Hoegger P.J."/>
            <person name="Jain P."/>
            <person name="Kilaru S."/>
            <person name="Labbe J."/>
            <person name="Lin Y.C."/>
            <person name="Legue V."/>
            <person name="Le Tacon F."/>
            <person name="Marmeisse R."/>
            <person name="Melayah D."/>
            <person name="Montanini B."/>
            <person name="Muratet M."/>
            <person name="Nehls U."/>
            <person name="Niculita-Hirzel H."/>
            <person name="Oudot-Le Secq M.P."/>
            <person name="Peter M."/>
            <person name="Quesneville H."/>
            <person name="Rajashekar B."/>
            <person name="Reich M."/>
            <person name="Rouhier N."/>
            <person name="Schmutz J."/>
            <person name="Yin T."/>
            <person name="Chalot M."/>
            <person name="Henrissat B."/>
            <person name="Kuees U."/>
            <person name="Lucas S."/>
            <person name="Van de Peer Y."/>
            <person name="Podila G.K."/>
            <person name="Polle A."/>
            <person name="Pukkila P.J."/>
            <person name="Richardson P.M."/>
            <person name="Rouze P."/>
            <person name="Sanders I.R."/>
            <person name="Stajich J.E."/>
            <person name="Tunlid A."/>
            <person name="Tuskan G."/>
            <person name="Grigoriev I.V."/>
        </authorList>
    </citation>
    <scope>NUCLEOTIDE SEQUENCE [LARGE SCALE GENOMIC DNA]</scope>
    <source>
        <strain evidence="4">S238N-H82 / ATCC MYA-4686</strain>
    </source>
</reference>
<evidence type="ECO:0000313" key="4">
    <source>
        <dbReference type="Proteomes" id="UP000001194"/>
    </source>
</evidence>
<dbReference type="GeneID" id="6083454"/>
<dbReference type="SUPFAM" id="SSF53850">
    <property type="entry name" value="Periplasmic binding protein-like II"/>
    <property type="match status" value="1"/>
</dbReference>
<dbReference type="InterPro" id="IPR052738">
    <property type="entry name" value="ABC-Tungstate_binding"/>
</dbReference>
<accession>B0DV73</accession>